<dbReference type="Gene3D" id="3.30.160.390">
    <property type="entry name" value="Integrase, DNA-binding domain"/>
    <property type="match status" value="1"/>
</dbReference>
<dbReference type="EMBL" id="CP101740">
    <property type="protein sequence ID" value="UUL83182.1"/>
    <property type="molecule type" value="Genomic_DNA"/>
</dbReference>
<dbReference type="Proteomes" id="UP001058533">
    <property type="component" value="Chromosome"/>
</dbReference>
<accession>A0ABY5L9S3</accession>
<proteinExistence type="inferred from homology"/>
<reference evidence="4" key="1">
    <citation type="submission" date="2022-07" db="EMBL/GenBank/DDBJ databases">
        <title>Sphingomonas sp. nov., a novel bacterium isolated from the north slope of the Mount Everest.</title>
        <authorList>
            <person name="Cui X."/>
            <person name="Liu Y."/>
        </authorList>
    </citation>
    <scope>NUCLEOTIDE SEQUENCE</scope>
    <source>
        <strain evidence="4">S5-59</strain>
    </source>
</reference>
<dbReference type="Pfam" id="PF13356">
    <property type="entry name" value="Arm-DNA-bind_3"/>
    <property type="match status" value="1"/>
</dbReference>
<name>A0ABY5L9S3_9SPHN</name>
<evidence type="ECO:0000256" key="1">
    <source>
        <dbReference type="ARBA" id="ARBA00008857"/>
    </source>
</evidence>
<evidence type="ECO:0000259" key="3">
    <source>
        <dbReference type="Pfam" id="PF13356"/>
    </source>
</evidence>
<dbReference type="InterPro" id="IPR050808">
    <property type="entry name" value="Phage_Integrase"/>
</dbReference>
<evidence type="ECO:0000313" key="5">
    <source>
        <dbReference type="Proteomes" id="UP001058533"/>
    </source>
</evidence>
<dbReference type="PANTHER" id="PTHR30629:SF2">
    <property type="entry name" value="PROPHAGE INTEGRASE INTS-RELATED"/>
    <property type="match status" value="1"/>
</dbReference>
<keyword evidence="2" id="KW-0229">DNA integration</keyword>
<dbReference type="InterPro" id="IPR038488">
    <property type="entry name" value="Integrase_DNA-bd_sf"/>
</dbReference>
<sequence length="100" mass="10894">MSRRQKTLAFGVWPDTGLAEARAARDAARKLRARGDDPAERIKLDRIAAAVAASHSFKAVADELLLIVEKEGRSAVTLTKLRWLLSFINAAIGQRPVASI</sequence>
<evidence type="ECO:0000313" key="4">
    <source>
        <dbReference type="EMBL" id="UUL83182.1"/>
    </source>
</evidence>
<dbReference type="PANTHER" id="PTHR30629">
    <property type="entry name" value="PROPHAGE INTEGRASE"/>
    <property type="match status" value="1"/>
</dbReference>
<dbReference type="InterPro" id="IPR025166">
    <property type="entry name" value="Integrase_DNA_bind_dom"/>
</dbReference>
<gene>
    <name evidence="4" type="ORF">NMP03_02805</name>
</gene>
<protein>
    <recommendedName>
        <fullName evidence="3">Integrase DNA-binding domain-containing protein</fullName>
    </recommendedName>
</protein>
<comment type="similarity">
    <text evidence="1">Belongs to the 'phage' integrase family.</text>
</comment>
<dbReference type="RefSeq" id="WP_256507026.1">
    <property type="nucleotide sequence ID" value="NZ_CP101740.1"/>
</dbReference>
<feature type="domain" description="Integrase DNA-binding" evidence="3">
    <location>
        <begin position="4"/>
        <end position="42"/>
    </location>
</feature>
<evidence type="ECO:0000256" key="2">
    <source>
        <dbReference type="ARBA" id="ARBA00022908"/>
    </source>
</evidence>
<organism evidence="4 5">
    <name type="scientific">Sphingomonas qomolangmaensis</name>
    <dbReference type="NCBI Taxonomy" id="2918765"/>
    <lineage>
        <taxon>Bacteria</taxon>
        <taxon>Pseudomonadati</taxon>
        <taxon>Pseudomonadota</taxon>
        <taxon>Alphaproteobacteria</taxon>
        <taxon>Sphingomonadales</taxon>
        <taxon>Sphingomonadaceae</taxon>
        <taxon>Sphingomonas</taxon>
    </lineage>
</organism>
<keyword evidence="5" id="KW-1185">Reference proteome</keyword>